<sequence>MSESLMLSAQDDLFVHQIPEPVRHVGTSDRNFYDRHYFNVHACCNDFFVIMGMGQYPNLGTQDAFVSLRQGKRQTTLRSSRALGDRGDMACGPIRIEVLEGLKRIRIAIAPNESGIEADLVFDGTHRPQLEPRQVQRRNGRVIHDVMRYCQTSKYGGWIKAGGTTWSADDVPLRGYRDRSWGVRAIGRPEPNDTAISGNATLSGLFGTADWRRLHMACQFEDWTVNIKLHEDPGGVRSLEDAVRMWNDGRPPEPLGRPAFEILRFSPDRRFIEEARFTFIRPDEPTRTLEVRQLLPLYLEAGTGYGNRPLLEWMHGQFRGESVTDVVVFDVDALDPVLAGPIDCLATMTMDGQTGHGLFEYTLFGRTDGFEGPGHFNARPAPPR</sequence>
<reference evidence="1 2" key="1">
    <citation type="submission" date="2020-06" db="EMBL/GenBank/DDBJ databases">
        <title>Schlegella sp. ID0723 isolated from air conditioner.</title>
        <authorList>
            <person name="Kim D.Y."/>
            <person name="Kim D.-U."/>
        </authorList>
    </citation>
    <scope>NUCLEOTIDE SEQUENCE [LARGE SCALE GENOMIC DNA]</scope>
    <source>
        <strain evidence="1 2">ID0723</strain>
    </source>
</reference>
<dbReference type="AlphaFoldDB" id="A0A7Y6NQY2"/>
<comment type="caution">
    <text evidence="1">The sequence shown here is derived from an EMBL/GenBank/DDBJ whole genome shotgun (WGS) entry which is preliminary data.</text>
</comment>
<protein>
    <submittedName>
        <fullName evidence="1">Uncharacterized protein</fullName>
    </submittedName>
</protein>
<proteinExistence type="predicted"/>
<dbReference type="RefSeq" id="WP_176070554.1">
    <property type="nucleotide sequence ID" value="NZ_JABWMJ010000009.1"/>
</dbReference>
<evidence type="ECO:0000313" key="1">
    <source>
        <dbReference type="EMBL" id="NUZ07703.1"/>
    </source>
</evidence>
<dbReference type="Proteomes" id="UP000529637">
    <property type="component" value="Unassembled WGS sequence"/>
</dbReference>
<organism evidence="1 2">
    <name type="scientific">Piscinibacter koreensis</name>
    <dbReference type="NCBI Taxonomy" id="2742824"/>
    <lineage>
        <taxon>Bacteria</taxon>
        <taxon>Pseudomonadati</taxon>
        <taxon>Pseudomonadota</taxon>
        <taxon>Betaproteobacteria</taxon>
        <taxon>Burkholderiales</taxon>
        <taxon>Sphaerotilaceae</taxon>
        <taxon>Piscinibacter</taxon>
    </lineage>
</organism>
<gene>
    <name evidence="1" type="ORF">HQN59_18220</name>
</gene>
<name>A0A7Y6NQY2_9BURK</name>
<evidence type="ECO:0000313" key="2">
    <source>
        <dbReference type="Proteomes" id="UP000529637"/>
    </source>
</evidence>
<dbReference type="SUPFAM" id="SSF159245">
    <property type="entry name" value="AttH-like"/>
    <property type="match status" value="1"/>
</dbReference>
<dbReference type="EMBL" id="JABWMJ010000009">
    <property type="protein sequence ID" value="NUZ07703.1"/>
    <property type="molecule type" value="Genomic_DNA"/>
</dbReference>
<accession>A0A7Y6NQY2</accession>
<keyword evidence="2" id="KW-1185">Reference proteome</keyword>